<evidence type="ECO:0000256" key="7">
    <source>
        <dbReference type="ARBA" id="ARBA00022873"/>
    </source>
</evidence>
<dbReference type="CDD" id="cd00250">
    <property type="entry name" value="CAS_like"/>
    <property type="match status" value="1"/>
</dbReference>
<evidence type="ECO:0000256" key="15">
    <source>
        <dbReference type="ARBA" id="ARBA00049334"/>
    </source>
</evidence>
<feature type="domain" description="Gamma-butyrobetaine hydroxylase-like N-terminal" evidence="17">
    <location>
        <begin position="57"/>
        <end position="136"/>
    </location>
</feature>
<protein>
    <recommendedName>
        <fullName evidence="5">trimethyllysine dioxygenase</fullName>
        <ecNumber evidence="5">1.14.11.8</ecNumber>
    </recommendedName>
    <alternativeName>
        <fullName evidence="12">Epsilon-trimethyllysine 2-oxoglutarate dioxygenase</fullName>
    </alternativeName>
    <alternativeName>
        <fullName evidence="11">TML hydroxylase</fullName>
    </alternativeName>
    <alternativeName>
        <fullName evidence="13">TML-alpha-ketoglutarate dioxygenase</fullName>
    </alternativeName>
</protein>
<dbReference type="InterPro" id="IPR003819">
    <property type="entry name" value="TauD/TfdA-like"/>
</dbReference>
<gene>
    <name evidence="18" type="ORF">J3Q64DRAFT_1696234</name>
</gene>
<organism evidence="18 19">
    <name type="scientific">Phycomyces blakesleeanus</name>
    <dbReference type="NCBI Taxonomy" id="4837"/>
    <lineage>
        <taxon>Eukaryota</taxon>
        <taxon>Fungi</taxon>
        <taxon>Fungi incertae sedis</taxon>
        <taxon>Mucoromycota</taxon>
        <taxon>Mucoromycotina</taxon>
        <taxon>Mucoromycetes</taxon>
        <taxon>Mucorales</taxon>
        <taxon>Phycomycetaceae</taxon>
        <taxon>Phycomyces</taxon>
    </lineage>
</organism>
<name>A0ABR3BAG5_PHYBL</name>
<evidence type="ECO:0000259" key="16">
    <source>
        <dbReference type="Pfam" id="PF02668"/>
    </source>
</evidence>
<evidence type="ECO:0000256" key="2">
    <source>
        <dbReference type="ARBA" id="ARBA00001961"/>
    </source>
</evidence>
<comment type="cofactor">
    <cofactor evidence="1">
        <name>Fe(2+)</name>
        <dbReference type="ChEBI" id="CHEBI:29033"/>
    </cofactor>
</comment>
<dbReference type="InterPro" id="IPR038492">
    <property type="entry name" value="GBBH-like_N_sf"/>
</dbReference>
<evidence type="ECO:0000256" key="11">
    <source>
        <dbReference type="ARBA" id="ARBA00030363"/>
    </source>
</evidence>
<keyword evidence="19" id="KW-1185">Reference proteome</keyword>
<evidence type="ECO:0000256" key="6">
    <source>
        <dbReference type="ARBA" id="ARBA00022723"/>
    </source>
</evidence>
<evidence type="ECO:0000313" key="19">
    <source>
        <dbReference type="Proteomes" id="UP001448207"/>
    </source>
</evidence>
<accession>A0ABR3BAG5</accession>
<evidence type="ECO:0000256" key="9">
    <source>
        <dbReference type="ARBA" id="ARBA00023002"/>
    </source>
</evidence>
<evidence type="ECO:0000256" key="10">
    <source>
        <dbReference type="ARBA" id="ARBA00023004"/>
    </source>
</evidence>
<evidence type="ECO:0000256" key="13">
    <source>
        <dbReference type="ARBA" id="ARBA00032283"/>
    </source>
</evidence>
<keyword evidence="7" id="KW-0124">Carnitine biosynthesis</keyword>
<dbReference type="Pfam" id="PF02668">
    <property type="entry name" value="TauD"/>
    <property type="match status" value="1"/>
</dbReference>
<dbReference type="InterPro" id="IPR012776">
    <property type="entry name" value="Trimethyllysine_dOase"/>
</dbReference>
<keyword evidence="8 18" id="KW-0223">Dioxygenase</keyword>
<evidence type="ECO:0000256" key="14">
    <source>
        <dbReference type="ARBA" id="ARBA00046008"/>
    </source>
</evidence>
<keyword evidence="9" id="KW-0560">Oxidoreductase</keyword>
<dbReference type="PANTHER" id="PTHR10696">
    <property type="entry name" value="GAMMA-BUTYROBETAINE HYDROXYLASE-RELATED"/>
    <property type="match status" value="1"/>
</dbReference>
<dbReference type="PANTHER" id="PTHR10696:SF51">
    <property type="entry name" value="TRIMETHYLLYSINE DIOXYGENASE, MITOCHONDRIAL"/>
    <property type="match status" value="1"/>
</dbReference>
<comment type="pathway">
    <text evidence="3">Amine and polyamine biosynthesis; carnitine biosynthesis.</text>
</comment>
<comment type="cofactor">
    <cofactor evidence="2">
        <name>L-ascorbate</name>
        <dbReference type="ChEBI" id="CHEBI:38290"/>
    </cofactor>
</comment>
<dbReference type="Proteomes" id="UP001448207">
    <property type="component" value="Unassembled WGS sequence"/>
</dbReference>
<evidence type="ECO:0000313" key="18">
    <source>
        <dbReference type="EMBL" id="KAL0092106.1"/>
    </source>
</evidence>
<dbReference type="NCBIfam" id="TIGR02410">
    <property type="entry name" value="carnitine_TMLD"/>
    <property type="match status" value="1"/>
</dbReference>
<evidence type="ECO:0000256" key="8">
    <source>
        <dbReference type="ARBA" id="ARBA00022964"/>
    </source>
</evidence>
<dbReference type="InterPro" id="IPR042098">
    <property type="entry name" value="TauD-like_sf"/>
</dbReference>
<evidence type="ECO:0000256" key="12">
    <source>
        <dbReference type="ARBA" id="ARBA00031778"/>
    </source>
</evidence>
<dbReference type="GO" id="GO:0051213">
    <property type="term" value="F:dioxygenase activity"/>
    <property type="evidence" value="ECO:0007669"/>
    <property type="project" value="UniProtKB-KW"/>
</dbReference>
<dbReference type="Pfam" id="PF06155">
    <property type="entry name" value="GBBH-like_N"/>
    <property type="match status" value="1"/>
</dbReference>
<feature type="domain" description="TauD/TfdA-like" evidence="16">
    <location>
        <begin position="162"/>
        <end position="408"/>
    </location>
</feature>
<comment type="similarity">
    <text evidence="4">Belongs to the gamma-BBH/TMLD family.</text>
</comment>
<evidence type="ECO:0000256" key="1">
    <source>
        <dbReference type="ARBA" id="ARBA00001954"/>
    </source>
</evidence>
<keyword evidence="6" id="KW-0479">Metal-binding</keyword>
<comment type="caution">
    <text evidence="18">The sequence shown here is derived from an EMBL/GenBank/DDBJ whole genome shotgun (WGS) entry which is preliminary data.</text>
</comment>
<dbReference type="EC" id="1.14.11.8" evidence="5"/>
<keyword evidence="10" id="KW-0408">Iron</keyword>
<dbReference type="InterPro" id="IPR010376">
    <property type="entry name" value="GBBH-like_N"/>
</dbReference>
<reference evidence="18 19" key="1">
    <citation type="submission" date="2024-04" db="EMBL/GenBank/DDBJ databases">
        <title>Symmetric and asymmetric DNA N6-adenine methylation regulates different biological responses in Mucorales.</title>
        <authorList>
            <consortium name="Lawrence Berkeley National Laboratory"/>
            <person name="Lax C."/>
            <person name="Mondo S.J."/>
            <person name="Osorio-Concepcion M."/>
            <person name="Muszewska A."/>
            <person name="Corrochano-Luque M."/>
            <person name="Gutierrez G."/>
            <person name="Riley R."/>
            <person name="Lipzen A."/>
            <person name="Guo J."/>
            <person name="Hundley H."/>
            <person name="Amirebrahimi M."/>
            <person name="Ng V."/>
            <person name="Lorenzo-Gutierrez D."/>
            <person name="Binder U."/>
            <person name="Yang J."/>
            <person name="Song Y."/>
            <person name="Canovas D."/>
            <person name="Navarro E."/>
            <person name="Freitag M."/>
            <person name="Gabaldon T."/>
            <person name="Grigoriev I.V."/>
            <person name="Corrochano L.M."/>
            <person name="Nicolas F.E."/>
            <person name="Garre V."/>
        </authorList>
    </citation>
    <scope>NUCLEOTIDE SEQUENCE [LARGE SCALE GENOMIC DNA]</scope>
    <source>
        <strain evidence="18 19">L51</strain>
    </source>
</reference>
<evidence type="ECO:0000256" key="4">
    <source>
        <dbReference type="ARBA" id="ARBA00008654"/>
    </source>
</evidence>
<proteinExistence type="inferred from homology"/>
<evidence type="ECO:0000259" key="17">
    <source>
        <dbReference type="Pfam" id="PF06155"/>
    </source>
</evidence>
<sequence length="432" mass="49540">MQALHRLTSLPRLVPRVVPSLIPRAAFSVSSVVNHKPNARKQLQGTGAVPQRVGLANDKQIYVDWNARKTSTFHHFWLRDHCHCDQCYHPITRQRLVDTFTIPRDIQPVATDSTEEGLRLTWPDGHQSLYLWDWLHTHSYSPVLRSSEPLQGKLPKLWDVSIAKNLPTVEFEQVMETKEGLKEWLYQLETFGISFVENVPITIEATEQLGRRISFLRESHYSKGMWCVAADLSHADTAYTTLPLDAHTDNTYFTEPSGLQMFHKLEVDGTGGDSLFVDGFNVAEELKKLSPTAYRTLSNTRIPSHSAGDEDILIVPTPRGYPILNHGPDGQLFQVRYNNNDRSTVDHLSSSQLEEFYDALFLWSKILKDKKNELWNTLDPGRAVIFDNWRVLHGRAAFTGQRKLCGAYFPWDDYKSRARTVRMTPQDKDRLL</sequence>
<comment type="function">
    <text evidence="14">Converts trimethyllysine (TML) into hydroxytrimethyllysine (HTML).</text>
</comment>
<dbReference type="EMBL" id="JBCLYO010000003">
    <property type="protein sequence ID" value="KAL0092106.1"/>
    <property type="molecule type" value="Genomic_DNA"/>
</dbReference>
<dbReference type="InterPro" id="IPR050411">
    <property type="entry name" value="AlphaKG_dependent_hydroxylases"/>
</dbReference>
<dbReference type="Gene3D" id="3.30.2020.30">
    <property type="match status" value="1"/>
</dbReference>
<dbReference type="Gene3D" id="3.60.130.10">
    <property type="entry name" value="Clavaminate synthase-like"/>
    <property type="match status" value="1"/>
</dbReference>
<comment type="catalytic activity">
    <reaction evidence="15">
        <text>N(6),N(6),N(6)-trimethyl-L-lysine + 2-oxoglutarate + O2 = (3S)-3-hydroxy-N(6),N(6),N(6)-trimethyl-L-lysine + succinate + CO2</text>
        <dbReference type="Rhea" id="RHEA:14181"/>
        <dbReference type="ChEBI" id="CHEBI:15379"/>
        <dbReference type="ChEBI" id="CHEBI:16526"/>
        <dbReference type="ChEBI" id="CHEBI:16810"/>
        <dbReference type="ChEBI" id="CHEBI:30031"/>
        <dbReference type="ChEBI" id="CHEBI:58100"/>
        <dbReference type="ChEBI" id="CHEBI:141499"/>
        <dbReference type="EC" id="1.14.11.8"/>
    </reaction>
</comment>
<evidence type="ECO:0000256" key="5">
    <source>
        <dbReference type="ARBA" id="ARBA00012267"/>
    </source>
</evidence>
<dbReference type="SUPFAM" id="SSF51197">
    <property type="entry name" value="Clavaminate synthase-like"/>
    <property type="match status" value="1"/>
</dbReference>
<evidence type="ECO:0000256" key="3">
    <source>
        <dbReference type="ARBA" id="ARBA00005022"/>
    </source>
</evidence>